<protein>
    <submittedName>
        <fullName evidence="2">Uncharacterized protein</fullName>
    </submittedName>
</protein>
<evidence type="ECO:0000256" key="1">
    <source>
        <dbReference type="SAM" id="MobiDB-lite"/>
    </source>
</evidence>
<name>A0A1E7EJD0_9STRA</name>
<sequence>MSETTKCHTQKSQLHSSKEQKQKQPTFTLRCSSNNDDEYQQQHNNENNENSNENERIEYKYYKSISDVVGGLHGGKYQFDSNYNNDGVGDNAVAFSGTGSSALLLDDEDYYSFNKNEEEEEEEEHLPNWVTNTMEPNFSNYKELIVPTNSNPMNGMIYFSSITIKNDERTWEKFYTKILTITNTNTTTTATKINNNIVTVQPISGFLAPRGGTSNVCDINKPYSDKATIRIIQQNNNNRKQHVVVTTADNIMNNNKELWLVVGTEEEKWSYKLILE</sequence>
<dbReference type="OrthoDB" id="48210at2759"/>
<accession>A0A1E7EJD0</accession>
<dbReference type="AlphaFoldDB" id="A0A1E7EJD0"/>
<feature type="region of interest" description="Disordered" evidence="1">
    <location>
        <begin position="1"/>
        <end position="54"/>
    </location>
</feature>
<evidence type="ECO:0000313" key="3">
    <source>
        <dbReference type="Proteomes" id="UP000095751"/>
    </source>
</evidence>
<proteinExistence type="predicted"/>
<organism evidence="2 3">
    <name type="scientific">Fragilariopsis cylindrus CCMP1102</name>
    <dbReference type="NCBI Taxonomy" id="635003"/>
    <lineage>
        <taxon>Eukaryota</taxon>
        <taxon>Sar</taxon>
        <taxon>Stramenopiles</taxon>
        <taxon>Ochrophyta</taxon>
        <taxon>Bacillariophyta</taxon>
        <taxon>Bacillariophyceae</taxon>
        <taxon>Bacillariophycidae</taxon>
        <taxon>Bacillariales</taxon>
        <taxon>Bacillariaceae</taxon>
        <taxon>Fragilariopsis</taxon>
    </lineage>
</organism>
<feature type="compositionally biased region" description="Low complexity" evidence="1">
    <location>
        <begin position="41"/>
        <end position="51"/>
    </location>
</feature>
<keyword evidence="3" id="KW-1185">Reference proteome</keyword>
<dbReference type="KEGG" id="fcy:FRACYDRAFT_257191"/>
<dbReference type="EMBL" id="KV784439">
    <property type="protein sequence ID" value="OEU05980.1"/>
    <property type="molecule type" value="Genomic_DNA"/>
</dbReference>
<gene>
    <name evidence="2" type="ORF">FRACYDRAFT_257191</name>
</gene>
<reference evidence="2 3" key="1">
    <citation type="submission" date="2016-09" db="EMBL/GenBank/DDBJ databases">
        <title>Extensive genetic diversity and differential bi-allelic expression allows diatom success in the polar Southern Ocean.</title>
        <authorList>
            <consortium name="DOE Joint Genome Institute"/>
            <person name="Mock T."/>
            <person name="Otillar R.P."/>
            <person name="Strauss J."/>
            <person name="Dupont C."/>
            <person name="Frickenhaus S."/>
            <person name="Maumus F."/>
            <person name="Mcmullan M."/>
            <person name="Sanges R."/>
            <person name="Schmutz J."/>
            <person name="Toseland A."/>
            <person name="Valas R."/>
            <person name="Veluchamy A."/>
            <person name="Ward B.J."/>
            <person name="Allen A."/>
            <person name="Barry K."/>
            <person name="Falciatore A."/>
            <person name="Ferrante M."/>
            <person name="Fortunato A.E."/>
            <person name="Gloeckner G."/>
            <person name="Gruber A."/>
            <person name="Hipkin R."/>
            <person name="Janech M."/>
            <person name="Kroth P."/>
            <person name="Leese F."/>
            <person name="Lindquist E."/>
            <person name="Lyon B.R."/>
            <person name="Martin J."/>
            <person name="Mayer C."/>
            <person name="Parker M."/>
            <person name="Quesneville H."/>
            <person name="Raymond J."/>
            <person name="Uhlig C."/>
            <person name="Valentin K.U."/>
            <person name="Worden A.Z."/>
            <person name="Armbrust E.V."/>
            <person name="Bowler C."/>
            <person name="Green B."/>
            <person name="Moulton V."/>
            <person name="Van Oosterhout C."/>
            <person name="Grigoriev I."/>
        </authorList>
    </citation>
    <scope>NUCLEOTIDE SEQUENCE [LARGE SCALE GENOMIC DNA]</scope>
    <source>
        <strain evidence="2 3">CCMP1102</strain>
    </source>
</reference>
<feature type="compositionally biased region" description="Polar residues" evidence="1">
    <location>
        <begin position="23"/>
        <end position="33"/>
    </location>
</feature>
<dbReference type="InParanoid" id="A0A1E7EJD0"/>
<dbReference type="Proteomes" id="UP000095751">
    <property type="component" value="Unassembled WGS sequence"/>
</dbReference>
<evidence type="ECO:0000313" key="2">
    <source>
        <dbReference type="EMBL" id="OEU05980.1"/>
    </source>
</evidence>